<keyword evidence="2" id="KW-1185">Reference proteome</keyword>
<sequence length="105" mass="12191">MSTIETITTEYTLYGGEFKFKQDAWDKIWENKLKAAGLAVLQGHAVKFTGDKEEGILVINDGEVIINDNWSTEEETVYTPEEIEQQNWEQEMAEIQEMIDERPVY</sequence>
<evidence type="ECO:0000313" key="1">
    <source>
        <dbReference type="EMBL" id="ASZ75058.1"/>
    </source>
</evidence>
<accession>A0A2D0ZNT2</accession>
<proteinExistence type="predicted"/>
<gene>
    <name evidence="1" type="ORF">SEA_TRINA_280</name>
</gene>
<evidence type="ECO:0000313" key="2">
    <source>
        <dbReference type="Proteomes" id="UP000231419"/>
    </source>
</evidence>
<protein>
    <submittedName>
        <fullName evidence="1">Uncharacterized protein</fullName>
    </submittedName>
</protein>
<dbReference type="EMBL" id="MF668286">
    <property type="protein sequence ID" value="ASZ75058.1"/>
    <property type="molecule type" value="Genomic_DNA"/>
</dbReference>
<name>A0A2D0ZNT2_9CAUD</name>
<organism evidence="1 2">
    <name type="scientific">Rhodococcus phage Trina</name>
    <dbReference type="NCBI Taxonomy" id="2027905"/>
    <lineage>
        <taxon>Viruses</taxon>
        <taxon>Duplodnaviria</taxon>
        <taxon>Heunggongvirae</taxon>
        <taxon>Uroviricota</taxon>
        <taxon>Caudoviricetes</taxon>
        <taxon>Trinavirus</taxon>
        <taxon>Trinavirus trina</taxon>
    </lineage>
</organism>
<dbReference type="Proteomes" id="UP000231419">
    <property type="component" value="Segment"/>
</dbReference>
<reference evidence="2" key="1">
    <citation type="submission" date="2017-08" db="EMBL/GenBank/DDBJ databases">
        <authorList>
            <person name="de Groot N.N."/>
        </authorList>
    </citation>
    <scope>NUCLEOTIDE SEQUENCE [LARGE SCALE GENOMIC DNA]</scope>
</reference>